<accession>A0ABN1AXK3</accession>
<dbReference type="RefSeq" id="WP_344095611.1">
    <property type="nucleotide sequence ID" value="NZ_BAAAHB010000090.1"/>
</dbReference>
<protein>
    <submittedName>
        <fullName evidence="3">Aldehyde dehydrogenase family protein</fullName>
    </submittedName>
</protein>
<name>A0ABN1AXK3_9ACTN</name>
<dbReference type="Pfam" id="PF00171">
    <property type="entry name" value="Aldedh"/>
    <property type="match status" value="1"/>
</dbReference>
<dbReference type="InterPro" id="IPR016160">
    <property type="entry name" value="Ald_DH_CS_CYS"/>
</dbReference>
<keyword evidence="4" id="KW-1185">Reference proteome</keyword>
<keyword evidence="1" id="KW-0560">Oxidoreductase</keyword>
<dbReference type="SUPFAM" id="SSF53720">
    <property type="entry name" value="ALDH-like"/>
    <property type="match status" value="1"/>
</dbReference>
<evidence type="ECO:0000256" key="1">
    <source>
        <dbReference type="ARBA" id="ARBA00023002"/>
    </source>
</evidence>
<dbReference type="Gene3D" id="3.40.605.10">
    <property type="entry name" value="Aldehyde Dehydrogenase, Chain A, domain 1"/>
    <property type="match status" value="1"/>
</dbReference>
<comment type="caution">
    <text evidence="3">The sequence shown here is derived from an EMBL/GenBank/DDBJ whole genome shotgun (WGS) entry which is preliminary data.</text>
</comment>
<sequence length="488" mass="50808">MTASYGHWIDGSWHSPEKGHYAVVNPATEEVVGEAAEATPAEVAHAVTSARAAQDGWSRTDPRRRAAVLNRMADLITEHGAELAPLLQAETGATMRLTSTMQLPTAAERFRRYARGALEPAVVPLAPCPVRGTPLAPGGLIGAAAVRRPVGVIGCITSYNFPVVNLAGKAAPALAMGNAVVAKPAPQDPLTCLALGPLLREAGLPDGVFNIITGASPATGEELVSHPGVDMISFTGSTAVGKQIAEAAGRSMKRTLMELGGKGAAIVLGDADEKVIKSAVGAVGSVWAFHSGQICTAPTRVLVQRPLYEQVVTGLQRYARALTIGDPVDNSTVVGPVISAVQRDRVESYVAGARAQGARIAVGGTRPDLAPGFYVAPTLIIDVTPDMAVAREELFGPVVVAIPFESEDEAVHIANGTSYGLYDYVFSADTARAWALAARLRSGNVGINTAQRHPETPFGGFKESGVGRDGGSFGLHAYSELQSVVWSS</sequence>
<dbReference type="InterPro" id="IPR015590">
    <property type="entry name" value="Aldehyde_DH_dom"/>
</dbReference>
<dbReference type="EMBL" id="BAAAHB010000090">
    <property type="protein sequence ID" value="GAA0485924.1"/>
    <property type="molecule type" value="Genomic_DNA"/>
</dbReference>
<evidence type="ECO:0000313" key="4">
    <source>
        <dbReference type="Proteomes" id="UP001499895"/>
    </source>
</evidence>
<proteinExistence type="predicted"/>
<dbReference type="Proteomes" id="UP001499895">
    <property type="component" value="Unassembled WGS sequence"/>
</dbReference>
<gene>
    <name evidence="3" type="ORF">GCM10009544_54260</name>
</gene>
<dbReference type="InterPro" id="IPR016161">
    <property type="entry name" value="Ald_DH/histidinol_DH"/>
</dbReference>
<dbReference type="PANTHER" id="PTHR11699">
    <property type="entry name" value="ALDEHYDE DEHYDROGENASE-RELATED"/>
    <property type="match status" value="1"/>
</dbReference>
<dbReference type="Gene3D" id="3.40.309.10">
    <property type="entry name" value="Aldehyde Dehydrogenase, Chain A, domain 2"/>
    <property type="match status" value="1"/>
</dbReference>
<evidence type="ECO:0000259" key="2">
    <source>
        <dbReference type="Pfam" id="PF00171"/>
    </source>
</evidence>
<dbReference type="PROSITE" id="PS00070">
    <property type="entry name" value="ALDEHYDE_DEHYDR_CYS"/>
    <property type="match status" value="1"/>
</dbReference>
<evidence type="ECO:0000313" key="3">
    <source>
        <dbReference type="EMBL" id="GAA0485924.1"/>
    </source>
</evidence>
<feature type="domain" description="Aldehyde dehydrogenase" evidence="2">
    <location>
        <begin position="13"/>
        <end position="484"/>
    </location>
</feature>
<organism evidence="3 4">
    <name type="scientific">Streptomyces stramineus</name>
    <dbReference type="NCBI Taxonomy" id="173861"/>
    <lineage>
        <taxon>Bacteria</taxon>
        <taxon>Bacillati</taxon>
        <taxon>Actinomycetota</taxon>
        <taxon>Actinomycetes</taxon>
        <taxon>Kitasatosporales</taxon>
        <taxon>Streptomycetaceae</taxon>
        <taxon>Streptomyces</taxon>
    </lineage>
</organism>
<reference evidence="4" key="1">
    <citation type="journal article" date="2019" name="Int. J. Syst. Evol. Microbiol.">
        <title>The Global Catalogue of Microorganisms (GCM) 10K type strain sequencing project: providing services to taxonomists for standard genome sequencing and annotation.</title>
        <authorList>
            <consortium name="The Broad Institute Genomics Platform"/>
            <consortium name="The Broad Institute Genome Sequencing Center for Infectious Disease"/>
            <person name="Wu L."/>
            <person name="Ma J."/>
        </authorList>
    </citation>
    <scope>NUCLEOTIDE SEQUENCE [LARGE SCALE GENOMIC DNA]</scope>
    <source>
        <strain evidence="4">JCM 10649</strain>
    </source>
</reference>
<dbReference type="InterPro" id="IPR016163">
    <property type="entry name" value="Ald_DH_C"/>
</dbReference>
<dbReference type="InterPro" id="IPR016162">
    <property type="entry name" value="Ald_DH_N"/>
</dbReference>